<evidence type="ECO:0000256" key="4">
    <source>
        <dbReference type="ARBA" id="ARBA00012869"/>
    </source>
</evidence>
<dbReference type="PROSITE" id="PS01021">
    <property type="entry name" value="COPROGEN_OXIDASE"/>
    <property type="match status" value="1"/>
</dbReference>
<evidence type="ECO:0000256" key="3">
    <source>
        <dbReference type="ARBA" id="ARBA00011738"/>
    </source>
</evidence>
<sequence length="316" mass="36277">MNSHPETVHRVFEKLAVEITQALEAYEPVERFQSTAWTHAGGGGGLSRLLLDGQCFEKAGVNFSHVQGTTLPTAAAENRPQLQGRSFEAIGVSVVVHPRNPYVPTTHANIRFIGTAGHAGILPGFWFGGGLDLTPYYPFLEDCIHWHACAEVACRPYGKDLYPRFKEWCDRYFYLKHRQEQRGIGGIFFDDLVLDSFSTTLDFATRVGHAFLEGYLPILEKRRSHTWGERQRKFQLLRRGRYAEFNLLYDRGTLFGLQSHGRVDSIFMSLPPMTGWGDLDQYRDQGPERELETFFLKARDWLDPDLKDLYRKQEIK</sequence>
<dbReference type="InterPro" id="IPR036406">
    <property type="entry name" value="Coprogen_oxidase_aer_sf"/>
</dbReference>
<dbReference type="InterPro" id="IPR001260">
    <property type="entry name" value="Coprogen_oxidase_aer"/>
</dbReference>
<dbReference type="PANTHER" id="PTHR10755">
    <property type="entry name" value="COPROPORPHYRINOGEN III OXIDASE, MITOCHONDRIAL"/>
    <property type="match status" value="1"/>
</dbReference>
<comment type="pathway">
    <text evidence="1">Porphyrin-containing compound metabolism; protoporphyrin-IX biosynthesis; protoporphyrinogen-IX from coproporphyrinogen-III (O2 route): step 1/1.</text>
</comment>
<comment type="subunit">
    <text evidence="3">Homodimer.</text>
</comment>
<evidence type="ECO:0000256" key="6">
    <source>
        <dbReference type="ARBA" id="ARBA00023244"/>
    </source>
</evidence>
<dbReference type="SUPFAM" id="SSF102886">
    <property type="entry name" value="Coproporphyrinogen III oxidase"/>
    <property type="match status" value="1"/>
</dbReference>
<dbReference type="EC" id="1.3.3.3" evidence="4"/>
<accession>T1AA74</accession>
<evidence type="ECO:0000256" key="2">
    <source>
        <dbReference type="ARBA" id="ARBA00010644"/>
    </source>
</evidence>
<dbReference type="AlphaFoldDB" id="T1AA74"/>
<protein>
    <recommendedName>
        <fullName evidence="4">coproporphyrinogen oxidase</fullName>
        <ecNumber evidence="4">1.3.3.3</ecNumber>
    </recommendedName>
</protein>
<comment type="similarity">
    <text evidence="2">Belongs to the aerobic coproporphyrinogen-III oxidase family.</text>
</comment>
<name>T1AA74_9ZZZZ</name>
<reference evidence="7" key="1">
    <citation type="submission" date="2013-08" db="EMBL/GenBank/DDBJ databases">
        <authorList>
            <person name="Mendez C."/>
            <person name="Richter M."/>
            <person name="Ferrer M."/>
            <person name="Sanchez J."/>
        </authorList>
    </citation>
    <scope>NUCLEOTIDE SEQUENCE</scope>
</reference>
<proteinExistence type="inferred from homology"/>
<reference evidence="7" key="2">
    <citation type="journal article" date="2014" name="ISME J.">
        <title>Microbial stratification in low pH oxic and suboxic macroscopic growths along an acid mine drainage.</title>
        <authorList>
            <person name="Mendez-Garcia C."/>
            <person name="Mesa V."/>
            <person name="Sprenger R.R."/>
            <person name="Richter M."/>
            <person name="Diez M.S."/>
            <person name="Solano J."/>
            <person name="Bargiela R."/>
            <person name="Golyshina O.V."/>
            <person name="Manteca A."/>
            <person name="Ramos J.L."/>
            <person name="Gallego J.R."/>
            <person name="Llorente I."/>
            <person name="Martins Dos Santos V.A."/>
            <person name="Jensen O.N."/>
            <person name="Pelaez A.I."/>
            <person name="Sanchez J."/>
            <person name="Ferrer M."/>
        </authorList>
    </citation>
    <scope>NUCLEOTIDE SEQUENCE</scope>
</reference>
<dbReference type="PRINTS" id="PR00073">
    <property type="entry name" value="COPRGNOXDASE"/>
</dbReference>
<dbReference type="PIRSF" id="PIRSF000166">
    <property type="entry name" value="Coproporphyri_ox"/>
    <property type="match status" value="1"/>
</dbReference>
<keyword evidence="5" id="KW-0560">Oxidoreductase</keyword>
<evidence type="ECO:0000313" key="7">
    <source>
        <dbReference type="EMBL" id="EQD53927.1"/>
    </source>
</evidence>
<dbReference type="Pfam" id="PF01218">
    <property type="entry name" value="Coprogen_oxidas"/>
    <property type="match status" value="1"/>
</dbReference>
<evidence type="ECO:0000256" key="1">
    <source>
        <dbReference type="ARBA" id="ARBA00005168"/>
    </source>
</evidence>
<dbReference type="GO" id="GO:0005737">
    <property type="term" value="C:cytoplasm"/>
    <property type="evidence" value="ECO:0007669"/>
    <property type="project" value="TreeGrafter"/>
</dbReference>
<dbReference type="NCBIfam" id="NF003727">
    <property type="entry name" value="PRK05330.1"/>
    <property type="match status" value="1"/>
</dbReference>
<dbReference type="Gene3D" id="3.40.1500.10">
    <property type="entry name" value="Coproporphyrinogen III oxidase, aerobic"/>
    <property type="match status" value="1"/>
</dbReference>
<keyword evidence="6" id="KW-0627">Porphyrin biosynthesis</keyword>
<dbReference type="GO" id="GO:0006782">
    <property type="term" value="P:protoporphyrinogen IX biosynthetic process"/>
    <property type="evidence" value="ECO:0007669"/>
    <property type="project" value="TreeGrafter"/>
</dbReference>
<dbReference type="GO" id="GO:0004109">
    <property type="term" value="F:coproporphyrinogen oxidase activity"/>
    <property type="evidence" value="ECO:0007669"/>
    <property type="project" value="UniProtKB-EC"/>
</dbReference>
<dbReference type="PANTHER" id="PTHR10755:SF0">
    <property type="entry name" value="OXYGEN-DEPENDENT COPROPORPHYRINOGEN-III OXIDASE, MITOCHONDRIAL"/>
    <property type="match status" value="1"/>
</dbReference>
<dbReference type="InterPro" id="IPR018375">
    <property type="entry name" value="Coprogen_oxidase_CS"/>
</dbReference>
<dbReference type="EMBL" id="AUZY01006569">
    <property type="protein sequence ID" value="EQD53927.1"/>
    <property type="molecule type" value="Genomic_DNA"/>
</dbReference>
<comment type="caution">
    <text evidence="7">The sequence shown here is derived from an EMBL/GenBank/DDBJ whole genome shotgun (WGS) entry which is preliminary data.</text>
</comment>
<organism evidence="7">
    <name type="scientific">mine drainage metagenome</name>
    <dbReference type="NCBI Taxonomy" id="410659"/>
    <lineage>
        <taxon>unclassified sequences</taxon>
        <taxon>metagenomes</taxon>
        <taxon>ecological metagenomes</taxon>
    </lineage>
</organism>
<gene>
    <name evidence="7" type="ORF">B1B_09946</name>
</gene>
<evidence type="ECO:0000256" key="5">
    <source>
        <dbReference type="ARBA" id="ARBA00023002"/>
    </source>
</evidence>